<dbReference type="Proteomes" id="UP001221924">
    <property type="component" value="Unassembled WGS sequence"/>
</dbReference>
<feature type="non-terminal residue" evidence="1">
    <location>
        <position position="1"/>
    </location>
</feature>
<sequence length="99" mass="11588">WFTLIVSLLLIFIFYKFTSKLGTAINQLREFAKRADKNEPVKQICTPPYRITLLLSGYFSAYTQHEHEQYTFNIKKTSFKNIIPYIVCVVCNTKVDNSI</sequence>
<accession>A0AAW6M8U6</accession>
<reference evidence="1" key="1">
    <citation type="submission" date="2023-03" db="EMBL/GenBank/DDBJ databases">
        <title>DFI Biobank Strains.</title>
        <authorList>
            <person name="Mostad J."/>
            <person name="Paddock L."/>
            <person name="Medina S."/>
            <person name="Waligurski E."/>
            <person name="Barat B."/>
            <person name="Smith R."/>
            <person name="Burgo V."/>
            <person name="Metcalfe C."/>
            <person name="Woodson C."/>
            <person name="Sundararajan A."/>
            <person name="Ramaswamy R."/>
            <person name="Lin H."/>
            <person name="Pamer E.G."/>
        </authorList>
    </citation>
    <scope>NUCLEOTIDE SEQUENCE</scope>
    <source>
        <strain evidence="1">DFI.9.5</strain>
    </source>
</reference>
<dbReference type="EMBL" id="JARFID010000782">
    <property type="protein sequence ID" value="MDE8698146.1"/>
    <property type="molecule type" value="Genomic_DNA"/>
</dbReference>
<organism evidence="1 2">
    <name type="scientific">Bacteroides cellulosilyticus</name>
    <dbReference type="NCBI Taxonomy" id="246787"/>
    <lineage>
        <taxon>Bacteria</taxon>
        <taxon>Pseudomonadati</taxon>
        <taxon>Bacteroidota</taxon>
        <taxon>Bacteroidia</taxon>
        <taxon>Bacteroidales</taxon>
        <taxon>Bacteroidaceae</taxon>
        <taxon>Bacteroides</taxon>
    </lineage>
</organism>
<evidence type="ECO:0000313" key="2">
    <source>
        <dbReference type="Proteomes" id="UP001221924"/>
    </source>
</evidence>
<comment type="caution">
    <text evidence="1">The sequence shown here is derived from an EMBL/GenBank/DDBJ whole genome shotgun (WGS) entry which is preliminary data.</text>
</comment>
<name>A0AAW6M8U6_9BACE</name>
<dbReference type="RefSeq" id="WP_275203103.1">
    <property type="nucleotide sequence ID" value="NZ_JARFID010000782.1"/>
</dbReference>
<feature type="non-terminal residue" evidence="1">
    <location>
        <position position="99"/>
    </location>
</feature>
<proteinExistence type="predicted"/>
<protein>
    <submittedName>
        <fullName evidence="1">Uncharacterized protein</fullName>
    </submittedName>
</protein>
<dbReference type="AlphaFoldDB" id="A0AAW6M8U6"/>
<evidence type="ECO:0000313" key="1">
    <source>
        <dbReference type="EMBL" id="MDE8698146.1"/>
    </source>
</evidence>
<gene>
    <name evidence="1" type="ORF">PZH42_29665</name>
</gene>